<evidence type="ECO:0000313" key="3">
    <source>
        <dbReference type="Proteomes" id="UP000182584"/>
    </source>
</evidence>
<keyword evidence="1" id="KW-1133">Transmembrane helix</keyword>
<feature type="transmembrane region" description="Helical" evidence="1">
    <location>
        <begin position="7"/>
        <end position="23"/>
    </location>
</feature>
<dbReference type="OrthoDB" id="9796702at2"/>
<dbReference type="Proteomes" id="UP000182584">
    <property type="component" value="Unassembled WGS sequence"/>
</dbReference>
<proteinExistence type="predicted"/>
<evidence type="ECO:0000313" key="2">
    <source>
        <dbReference type="EMBL" id="SES37967.1"/>
    </source>
</evidence>
<keyword evidence="1" id="KW-0812">Transmembrane</keyword>
<reference evidence="2 3" key="1">
    <citation type="submission" date="2016-10" db="EMBL/GenBank/DDBJ databases">
        <authorList>
            <person name="de Groot N.N."/>
        </authorList>
    </citation>
    <scope>NUCLEOTIDE SEQUENCE [LARGE SCALE GENOMIC DNA]</scope>
    <source>
        <strain evidence="2 3">AR40</strain>
    </source>
</reference>
<accession>A0A1H9WWA2</accession>
<keyword evidence="1" id="KW-0472">Membrane</keyword>
<protein>
    <recommendedName>
        <fullName evidence="4">SGNH/GDSL hydrolase family protein</fullName>
    </recommendedName>
</protein>
<feature type="transmembrane region" description="Helical" evidence="1">
    <location>
        <begin position="102"/>
        <end position="123"/>
    </location>
</feature>
<organism evidence="2 3">
    <name type="scientific">Butyrivibrio fibrisolvens</name>
    <dbReference type="NCBI Taxonomy" id="831"/>
    <lineage>
        <taxon>Bacteria</taxon>
        <taxon>Bacillati</taxon>
        <taxon>Bacillota</taxon>
        <taxon>Clostridia</taxon>
        <taxon>Lachnospirales</taxon>
        <taxon>Lachnospiraceae</taxon>
        <taxon>Butyrivibrio</taxon>
    </lineage>
</organism>
<gene>
    <name evidence="2" type="ORF">SAMN04487884_13527</name>
</gene>
<evidence type="ECO:0008006" key="4">
    <source>
        <dbReference type="Google" id="ProtNLM"/>
    </source>
</evidence>
<evidence type="ECO:0000256" key="1">
    <source>
        <dbReference type="SAM" id="Phobius"/>
    </source>
</evidence>
<dbReference type="EMBL" id="FOGJ01000035">
    <property type="protein sequence ID" value="SES37967.1"/>
    <property type="molecule type" value="Genomic_DNA"/>
</dbReference>
<name>A0A1H9WWA2_BUTFI</name>
<sequence length="313" mass="36269">MFGLTSIEFITMLPIVVLLFYLLPNKIMQYYLLVINIVFYASFGYKAIIIVLAEAVVGYVAAILLDGVSSGHRRKILFLASLTILISILVFFKIGTKAFSTIIAPLGISFYTLQVISYVFDIYKGLIKADSRLSIIMRFPYIYNKYDEFRHFTINKYYGDENQSLGYAYKDNIEVYENVVDVKTVSEVSSIDHKSEQYLRKIIEYCQYNNIGIVLTNAPWPCITEETQKRFNKVAEIADEYKILFLDRCKYSKEIGLDYLTDSSGDNGHLNYSGATKYTMWVEEYLSDNYELPDRRNESGYEAYELISRECKY</sequence>
<feature type="transmembrane region" description="Helical" evidence="1">
    <location>
        <begin position="76"/>
        <end position="96"/>
    </location>
</feature>
<dbReference type="SUPFAM" id="SSF52266">
    <property type="entry name" value="SGNH hydrolase"/>
    <property type="match status" value="1"/>
</dbReference>
<dbReference type="AlphaFoldDB" id="A0A1H9WWA2"/>